<feature type="region of interest" description="Disordered" evidence="1">
    <location>
        <begin position="177"/>
        <end position="299"/>
    </location>
</feature>
<dbReference type="HOGENOM" id="CLU_634726_0_0_1"/>
<evidence type="ECO:0000313" key="5">
    <source>
        <dbReference type="Proteomes" id="UP000006753"/>
    </source>
</evidence>
<dbReference type="Pfam" id="PF24808">
    <property type="entry name" value="DUF7707"/>
    <property type="match status" value="1"/>
</dbReference>
<proteinExistence type="predicted"/>
<dbReference type="PANTHER" id="PTHR38118:SF2">
    <property type="entry name" value="CDP-ALCOHOL PHOSPHATIDYLTRANSFERASE PROTEIN"/>
    <property type="match status" value="1"/>
</dbReference>
<evidence type="ECO:0000256" key="1">
    <source>
        <dbReference type="SAM" id="MobiDB-lite"/>
    </source>
</evidence>
<keyword evidence="5" id="KW-1185">Reference proteome</keyword>
<dbReference type="InterPro" id="IPR056124">
    <property type="entry name" value="DUF7707"/>
</dbReference>
<dbReference type="EMBL" id="JH921442">
    <property type="protein sequence ID" value="EKD15253.1"/>
    <property type="molecule type" value="Genomic_DNA"/>
</dbReference>
<evidence type="ECO:0000256" key="2">
    <source>
        <dbReference type="SAM" id="Phobius"/>
    </source>
</evidence>
<keyword evidence="2" id="KW-0812">Transmembrane</keyword>
<accession>K1X3H6</accession>
<feature type="compositionally biased region" description="Polar residues" evidence="1">
    <location>
        <begin position="192"/>
        <end position="216"/>
    </location>
</feature>
<feature type="transmembrane region" description="Helical" evidence="2">
    <location>
        <begin position="311"/>
        <end position="333"/>
    </location>
</feature>
<protein>
    <recommendedName>
        <fullName evidence="3">DUF7707 domain-containing protein</fullName>
    </recommendedName>
</protein>
<sequence length="432" mass="45501">MPDVLAPPSRPTRRTRQNLVGHTTLDFRTLSRLRKRTLRYPRTQSSCKALSMRSSAILAIALALAPALLATAVDAQGVTFAFDPTSVSLADRNAWCKEAEGTCSTLCQAHTIQNDCSTDTLAQSCQCSYYETPDLALYTGSMQSLKCQRTYMECFNDNKLDGGKQVECQSDIMDNCPSSDPDGYQPPVRVTAASSTQARVSTTTATDKVPTRTGQAGETIPVGDSTSTTLSPVSTPTSEAPISHLPLLTSRSTPTPGSTGAPQPSTTTPSTTTPSSTPPPPTSQPSASLTHTSPPAAAYTGRAPRTIASSVGTWVGISVGATAASLLALFLGLRYRRKAAEKQAAADARSVRSNRGSMIMLPGMATHNGLSYQRADVVAEAAAAAEEQEKKEQPLAESGVQDGLGPGEYGYPRTAEMGEGRPPLRSALNELA</sequence>
<dbReference type="InParanoid" id="K1X3H6"/>
<dbReference type="AlphaFoldDB" id="K1X3H6"/>
<name>K1X3H6_MARBU</name>
<feature type="compositionally biased region" description="Low complexity" evidence="1">
    <location>
        <begin position="225"/>
        <end position="238"/>
    </location>
</feature>
<evidence type="ECO:0000259" key="3">
    <source>
        <dbReference type="Pfam" id="PF24808"/>
    </source>
</evidence>
<feature type="domain" description="DUF7707" evidence="3">
    <location>
        <begin position="81"/>
        <end position="180"/>
    </location>
</feature>
<gene>
    <name evidence="4" type="ORF">MBM_06469</name>
</gene>
<dbReference type="PANTHER" id="PTHR38118">
    <property type="entry name" value="ANCHORED CELL WALL PROTEIN 11-RELATED"/>
    <property type="match status" value="1"/>
</dbReference>
<dbReference type="OrthoDB" id="2121879at2759"/>
<organism evidence="4 5">
    <name type="scientific">Marssonina brunnea f. sp. multigermtubi (strain MB_m1)</name>
    <name type="common">Marssonina leaf spot fungus</name>
    <dbReference type="NCBI Taxonomy" id="1072389"/>
    <lineage>
        <taxon>Eukaryota</taxon>
        <taxon>Fungi</taxon>
        <taxon>Dikarya</taxon>
        <taxon>Ascomycota</taxon>
        <taxon>Pezizomycotina</taxon>
        <taxon>Leotiomycetes</taxon>
        <taxon>Helotiales</taxon>
        <taxon>Drepanopezizaceae</taxon>
        <taxon>Drepanopeziza</taxon>
    </lineage>
</organism>
<dbReference type="KEGG" id="mbe:MBM_06469"/>
<feature type="compositionally biased region" description="Low complexity" evidence="1">
    <location>
        <begin position="245"/>
        <end position="275"/>
    </location>
</feature>
<dbReference type="Proteomes" id="UP000006753">
    <property type="component" value="Unassembled WGS sequence"/>
</dbReference>
<keyword evidence="2" id="KW-0472">Membrane</keyword>
<keyword evidence="2" id="KW-1133">Transmembrane helix</keyword>
<dbReference type="GeneID" id="18762404"/>
<feature type="region of interest" description="Disordered" evidence="1">
    <location>
        <begin position="384"/>
        <end position="432"/>
    </location>
</feature>
<evidence type="ECO:0000313" key="4">
    <source>
        <dbReference type="EMBL" id="EKD15253.1"/>
    </source>
</evidence>
<reference evidence="4 5" key="1">
    <citation type="journal article" date="2012" name="BMC Genomics">
        <title>Sequencing the genome of Marssonina brunnea reveals fungus-poplar co-evolution.</title>
        <authorList>
            <person name="Zhu S."/>
            <person name="Cao Y.-Z."/>
            <person name="Jiang C."/>
            <person name="Tan B.-Y."/>
            <person name="Wang Z."/>
            <person name="Feng S."/>
            <person name="Zhang L."/>
            <person name="Su X.-H."/>
            <person name="Brejova B."/>
            <person name="Vinar T."/>
            <person name="Xu M."/>
            <person name="Wang M.-X."/>
            <person name="Zhang S.-G."/>
            <person name="Huang M.-R."/>
            <person name="Wu R."/>
            <person name="Zhou Y."/>
        </authorList>
    </citation>
    <scope>NUCLEOTIDE SEQUENCE [LARGE SCALE GENOMIC DNA]</scope>
    <source>
        <strain evidence="4 5">MB_m1</strain>
    </source>
</reference>